<protein>
    <submittedName>
        <fullName evidence="1">Uncharacterized protein</fullName>
    </submittedName>
</protein>
<dbReference type="AlphaFoldDB" id="A0A495A8E4"/>
<keyword evidence="2" id="KW-1185">Reference proteome</keyword>
<name>A0A495A8E4_9MICC</name>
<dbReference type="EMBL" id="PNJG02000001">
    <property type="protein sequence ID" value="RKQ36198.1"/>
    <property type="molecule type" value="Genomic_DNA"/>
</dbReference>
<organism evidence="1 2">
    <name type="scientific">Kocuria tytonis</name>
    <dbReference type="NCBI Taxonomy" id="2054280"/>
    <lineage>
        <taxon>Bacteria</taxon>
        <taxon>Bacillati</taxon>
        <taxon>Actinomycetota</taxon>
        <taxon>Actinomycetes</taxon>
        <taxon>Micrococcales</taxon>
        <taxon>Micrococcaceae</taxon>
        <taxon>Kocuria</taxon>
    </lineage>
</organism>
<comment type="caution">
    <text evidence="1">The sequence shown here is derived from an EMBL/GenBank/DDBJ whole genome shotgun (WGS) entry which is preliminary data.</text>
</comment>
<gene>
    <name evidence="1" type="ORF">C1C97_000485</name>
</gene>
<evidence type="ECO:0000313" key="1">
    <source>
        <dbReference type="EMBL" id="RKQ36198.1"/>
    </source>
</evidence>
<sequence>MMHEYSARHVTLAWADQVLQLSNRENDPDEEHWLTNLTGWFGGVGVSGDMPQRTLGHGLFPRTALRTGRDLTLSGSLFFRKEQWRDLADRYVSGILWDGQFGTLTYTVDGLELSTRVRLDGEVKHATKGFEWIDFEVPLTAPDPFLYAPPVTAQVSPPGAGVGFSWANGVFPGGGVEWREGRNTAARIVNEGNADAYPTVTVRGSWPNGFRLTDGRHSVEYPHAVFDQSPVTVDMRAGSVTVRGADQTHRLTRRQWFTVPPRGALTVRAEQFAPSTGWADITLHSTYI</sequence>
<evidence type="ECO:0000313" key="2">
    <source>
        <dbReference type="Proteomes" id="UP000249516"/>
    </source>
</evidence>
<reference evidence="1 2" key="1">
    <citation type="submission" date="2018-10" db="EMBL/GenBank/DDBJ databases">
        <title>Kocuria tytouropygialis sp. nov., isolated from the uropygial gland of an American barn owl (Tyto furcata).</title>
        <authorList>
            <person name="Braun M.S."/>
            <person name="Wang E."/>
            <person name="Zimmermann S."/>
            <person name="Wagner H."/>
            <person name="Wink M."/>
        </authorList>
    </citation>
    <scope>NUCLEOTIDE SEQUENCE [LARGE SCALE GENOMIC DNA]</scope>
    <source>
        <strain evidence="1 2">442</strain>
    </source>
</reference>
<proteinExistence type="predicted"/>
<dbReference type="Proteomes" id="UP000249516">
    <property type="component" value="Unassembled WGS sequence"/>
</dbReference>
<accession>A0A495A8E4</accession>